<sequence>MAGKGDVTKPGTSGQSYSNEVDSFLRKVRDLPAGTGGGGQRGRLIFSLDATASRQPSWDQAMDLQAEMFSQTGNLGGLDVQLAYYRGFGECKASRWHSDPKALLKAMTAVQCLAGRTQIGRLLQHARSENAKKKVSALVFIGDCVEEDVDELGHLAGELKLVGVPCFIFQEGHEPMATRAFDQIARLSGGAHCRFDAGSARQLKDLLGAVAVYASGGLKALSERSTREGGAAKQLHDRLRLSDHRRGS</sequence>
<name>A0ABV8UQW1_9PROT</name>
<keyword evidence="3" id="KW-1185">Reference proteome</keyword>
<dbReference type="RefSeq" id="WP_382423516.1">
    <property type="nucleotide sequence ID" value="NZ_JBHSCW010000011.1"/>
</dbReference>
<proteinExistence type="predicted"/>
<accession>A0ABV8UQW1</accession>
<feature type="region of interest" description="Disordered" evidence="1">
    <location>
        <begin position="225"/>
        <end position="248"/>
    </location>
</feature>
<protein>
    <submittedName>
        <fullName evidence="2">VWA domain-containing protein</fullName>
    </submittedName>
</protein>
<dbReference type="SUPFAM" id="SSF53300">
    <property type="entry name" value="vWA-like"/>
    <property type="match status" value="1"/>
</dbReference>
<evidence type="ECO:0000313" key="3">
    <source>
        <dbReference type="Proteomes" id="UP001595799"/>
    </source>
</evidence>
<evidence type="ECO:0000256" key="1">
    <source>
        <dbReference type="SAM" id="MobiDB-lite"/>
    </source>
</evidence>
<dbReference type="EMBL" id="JBHSCW010000011">
    <property type="protein sequence ID" value="MFC4353141.1"/>
    <property type="molecule type" value="Genomic_DNA"/>
</dbReference>
<feature type="compositionally biased region" description="Basic and acidic residues" evidence="1">
    <location>
        <begin position="234"/>
        <end position="248"/>
    </location>
</feature>
<dbReference type="Proteomes" id="UP001595799">
    <property type="component" value="Unassembled WGS sequence"/>
</dbReference>
<gene>
    <name evidence="2" type="ORF">ACFOW6_16445</name>
</gene>
<evidence type="ECO:0000313" key="2">
    <source>
        <dbReference type="EMBL" id="MFC4353141.1"/>
    </source>
</evidence>
<reference evidence="3" key="1">
    <citation type="journal article" date="2019" name="Int. J. Syst. Evol. Microbiol.">
        <title>The Global Catalogue of Microorganisms (GCM) 10K type strain sequencing project: providing services to taxonomists for standard genome sequencing and annotation.</title>
        <authorList>
            <consortium name="The Broad Institute Genomics Platform"/>
            <consortium name="The Broad Institute Genome Sequencing Center for Infectious Disease"/>
            <person name="Wu L."/>
            <person name="Ma J."/>
        </authorList>
    </citation>
    <scope>NUCLEOTIDE SEQUENCE [LARGE SCALE GENOMIC DNA]</scope>
    <source>
        <strain evidence="3">CECT 8472</strain>
    </source>
</reference>
<dbReference type="InterPro" id="IPR036465">
    <property type="entry name" value="vWFA_dom_sf"/>
</dbReference>
<organism evidence="2 3">
    <name type="scientific">Fodinicurvata halophila</name>
    <dbReference type="NCBI Taxonomy" id="1419723"/>
    <lineage>
        <taxon>Bacteria</taxon>
        <taxon>Pseudomonadati</taxon>
        <taxon>Pseudomonadota</taxon>
        <taxon>Alphaproteobacteria</taxon>
        <taxon>Rhodospirillales</taxon>
        <taxon>Rhodovibrionaceae</taxon>
        <taxon>Fodinicurvata</taxon>
    </lineage>
</organism>
<comment type="caution">
    <text evidence="2">The sequence shown here is derived from an EMBL/GenBank/DDBJ whole genome shotgun (WGS) entry which is preliminary data.</text>
</comment>